<dbReference type="InterPro" id="IPR008823">
    <property type="entry name" value="RuvB_wg_C"/>
</dbReference>
<dbReference type="CDD" id="cd00009">
    <property type="entry name" value="AAA"/>
    <property type="match status" value="1"/>
</dbReference>
<name>A0A0F9J4D9_9ZZZZ</name>
<dbReference type="EMBL" id="LAZR01012349">
    <property type="protein sequence ID" value="KKM27294.1"/>
    <property type="molecule type" value="Genomic_DNA"/>
</dbReference>
<dbReference type="HAMAP" id="MF_00016">
    <property type="entry name" value="DNA_HJ_migration_RuvB"/>
    <property type="match status" value="1"/>
</dbReference>
<dbReference type="InterPro" id="IPR004605">
    <property type="entry name" value="DNA_helicase_Holl-junc_RuvB"/>
</dbReference>
<keyword evidence="2" id="KW-0547">Nucleotide-binding</keyword>
<dbReference type="Pfam" id="PF17864">
    <property type="entry name" value="AAA_lid_4"/>
    <property type="match status" value="1"/>
</dbReference>
<dbReference type="SMART" id="SM00382">
    <property type="entry name" value="AAA"/>
    <property type="match status" value="1"/>
</dbReference>
<evidence type="ECO:0000256" key="6">
    <source>
        <dbReference type="ARBA" id="ARBA00023125"/>
    </source>
</evidence>
<dbReference type="NCBIfam" id="TIGR00635">
    <property type="entry name" value="ruvB"/>
    <property type="match status" value="1"/>
</dbReference>
<dbReference type="InterPro" id="IPR036388">
    <property type="entry name" value="WH-like_DNA-bd_sf"/>
</dbReference>
<dbReference type="NCBIfam" id="NF000868">
    <property type="entry name" value="PRK00080.1"/>
    <property type="match status" value="1"/>
</dbReference>
<keyword evidence="6" id="KW-0238">DNA-binding</keyword>
<keyword evidence="5" id="KW-0067">ATP-binding</keyword>
<dbReference type="Gene3D" id="3.40.50.300">
    <property type="entry name" value="P-loop containing nucleotide triphosphate hydrolases"/>
    <property type="match status" value="1"/>
</dbReference>
<comment type="caution">
    <text evidence="10">The sequence shown here is derived from an EMBL/GenBank/DDBJ whole genome shotgun (WGS) entry which is preliminary data.</text>
</comment>
<evidence type="ECO:0000256" key="1">
    <source>
        <dbReference type="ARBA" id="ARBA00022490"/>
    </source>
</evidence>
<dbReference type="Pfam" id="PF05496">
    <property type="entry name" value="RuvB_N"/>
    <property type="match status" value="1"/>
</dbReference>
<dbReference type="InterPro" id="IPR036390">
    <property type="entry name" value="WH_DNA-bd_sf"/>
</dbReference>
<dbReference type="AlphaFoldDB" id="A0A0F9J4D9"/>
<dbReference type="GO" id="GO:0005524">
    <property type="term" value="F:ATP binding"/>
    <property type="evidence" value="ECO:0007669"/>
    <property type="project" value="UniProtKB-KW"/>
</dbReference>
<gene>
    <name evidence="10" type="ORF">LCGC14_1576140</name>
</gene>
<organism evidence="10">
    <name type="scientific">marine sediment metagenome</name>
    <dbReference type="NCBI Taxonomy" id="412755"/>
    <lineage>
        <taxon>unclassified sequences</taxon>
        <taxon>metagenomes</taxon>
        <taxon>ecological metagenomes</taxon>
    </lineage>
</organism>
<dbReference type="GO" id="GO:0006310">
    <property type="term" value="P:DNA recombination"/>
    <property type="evidence" value="ECO:0007669"/>
    <property type="project" value="UniProtKB-KW"/>
</dbReference>
<dbReference type="PANTHER" id="PTHR42848:SF1">
    <property type="entry name" value="HOLLIDAY JUNCTION BRANCH MIGRATION COMPLEX SUBUNIT RUVB"/>
    <property type="match status" value="1"/>
</dbReference>
<dbReference type="SUPFAM" id="SSF52540">
    <property type="entry name" value="P-loop containing nucleoside triphosphate hydrolases"/>
    <property type="match status" value="1"/>
</dbReference>
<evidence type="ECO:0000256" key="3">
    <source>
        <dbReference type="ARBA" id="ARBA00022763"/>
    </source>
</evidence>
<dbReference type="Gene3D" id="1.10.10.10">
    <property type="entry name" value="Winged helix-like DNA-binding domain superfamily/Winged helix DNA-binding domain"/>
    <property type="match status" value="1"/>
</dbReference>
<keyword evidence="1" id="KW-0963">Cytoplasm</keyword>
<sequence length="330" mass="36976">LLFEDSLRPRNFKEFVGQETVKSNLKIFIEAAQKRDEHLDHVLLYGPPGLGKTSLAYLIAKEMGVGIKPTSGPVIERIGDLSAILSNLQMKEILFLDEIHRLHPSVEEILYSAMEDFRLDIVIGQGPSARSHKLHLKKFTLIGATTRAGRITPPLRGRFGIIHRLDYYRKEDLAKIIKRSASIIKVAIDDKGADQIAHRSRGTPRVANRLLRRVRDYADVKGEGKITGKEATNALDMMEVDILGLDEVDRKILLTIIENFGGGPVGINTIAAAIDEEKDTIESIYEPFLMRIGFLERTTRGRRVTKKAYTHLGLLSSSTPQGKLFKESKK</sequence>
<evidence type="ECO:0000259" key="9">
    <source>
        <dbReference type="SMART" id="SM00382"/>
    </source>
</evidence>
<keyword evidence="3" id="KW-0227">DNA damage</keyword>
<dbReference type="InterPro" id="IPR003593">
    <property type="entry name" value="AAA+_ATPase"/>
</dbReference>
<accession>A0A0F9J4D9</accession>
<proteinExistence type="inferred from homology"/>
<dbReference type="Gene3D" id="1.10.8.60">
    <property type="match status" value="1"/>
</dbReference>
<protein>
    <recommendedName>
        <fullName evidence="9">AAA+ ATPase domain-containing protein</fullName>
    </recommendedName>
</protein>
<dbReference type="GO" id="GO:0016787">
    <property type="term" value="F:hydrolase activity"/>
    <property type="evidence" value="ECO:0007669"/>
    <property type="project" value="UniProtKB-KW"/>
</dbReference>
<keyword evidence="7" id="KW-0233">DNA recombination</keyword>
<reference evidence="10" key="1">
    <citation type="journal article" date="2015" name="Nature">
        <title>Complex archaea that bridge the gap between prokaryotes and eukaryotes.</title>
        <authorList>
            <person name="Spang A."/>
            <person name="Saw J.H."/>
            <person name="Jorgensen S.L."/>
            <person name="Zaremba-Niedzwiedzka K."/>
            <person name="Martijn J."/>
            <person name="Lind A.E."/>
            <person name="van Eijk R."/>
            <person name="Schleper C."/>
            <person name="Guy L."/>
            <person name="Ettema T.J."/>
        </authorList>
    </citation>
    <scope>NUCLEOTIDE SEQUENCE</scope>
</reference>
<evidence type="ECO:0000313" key="10">
    <source>
        <dbReference type="EMBL" id="KKM27294.1"/>
    </source>
</evidence>
<keyword evidence="4" id="KW-0378">Hydrolase</keyword>
<feature type="non-terminal residue" evidence="10">
    <location>
        <position position="1"/>
    </location>
</feature>
<dbReference type="PANTHER" id="PTHR42848">
    <property type="match status" value="1"/>
</dbReference>
<dbReference type="InterPro" id="IPR008824">
    <property type="entry name" value="RuvB-like_N"/>
</dbReference>
<feature type="domain" description="AAA+ ATPase" evidence="9">
    <location>
        <begin position="38"/>
        <end position="169"/>
    </location>
</feature>
<dbReference type="Pfam" id="PF05491">
    <property type="entry name" value="WHD_RuvB"/>
    <property type="match status" value="1"/>
</dbReference>
<evidence type="ECO:0000256" key="7">
    <source>
        <dbReference type="ARBA" id="ARBA00023172"/>
    </source>
</evidence>
<dbReference type="GO" id="GO:0003677">
    <property type="term" value="F:DNA binding"/>
    <property type="evidence" value="ECO:0007669"/>
    <property type="project" value="UniProtKB-KW"/>
</dbReference>
<dbReference type="InterPro" id="IPR041445">
    <property type="entry name" value="AAA_lid_4"/>
</dbReference>
<evidence type="ECO:0000256" key="8">
    <source>
        <dbReference type="ARBA" id="ARBA00023204"/>
    </source>
</evidence>
<dbReference type="GO" id="GO:0009378">
    <property type="term" value="F:four-way junction helicase activity"/>
    <property type="evidence" value="ECO:0007669"/>
    <property type="project" value="InterPro"/>
</dbReference>
<evidence type="ECO:0000256" key="5">
    <source>
        <dbReference type="ARBA" id="ARBA00022840"/>
    </source>
</evidence>
<keyword evidence="8" id="KW-0234">DNA repair</keyword>
<evidence type="ECO:0000256" key="4">
    <source>
        <dbReference type="ARBA" id="ARBA00022801"/>
    </source>
</evidence>
<evidence type="ECO:0000256" key="2">
    <source>
        <dbReference type="ARBA" id="ARBA00022741"/>
    </source>
</evidence>
<dbReference type="SUPFAM" id="SSF46785">
    <property type="entry name" value="Winged helix' DNA-binding domain"/>
    <property type="match status" value="1"/>
</dbReference>
<dbReference type="GO" id="GO:0006281">
    <property type="term" value="P:DNA repair"/>
    <property type="evidence" value="ECO:0007669"/>
    <property type="project" value="UniProtKB-KW"/>
</dbReference>
<dbReference type="InterPro" id="IPR027417">
    <property type="entry name" value="P-loop_NTPase"/>
</dbReference>